<dbReference type="Proteomes" id="UP000446866">
    <property type="component" value="Unassembled WGS sequence"/>
</dbReference>
<reference evidence="1 2" key="1">
    <citation type="submission" date="2018-08" db="EMBL/GenBank/DDBJ databases">
        <title>Murine metabolic-syndrome-specific gut microbial biobank.</title>
        <authorList>
            <person name="Liu C."/>
        </authorList>
    </citation>
    <scope>NUCLEOTIDE SEQUENCE [LARGE SCALE GENOMIC DNA]</scope>
    <source>
        <strain evidence="1 2">28</strain>
    </source>
</reference>
<dbReference type="RefSeq" id="WP_160201114.1">
    <property type="nucleotide sequence ID" value="NZ_QXWK01000005.1"/>
</dbReference>
<protein>
    <submittedName>
        <fullName evidence="1">Uncharacterized protein</fullName>
    </submittedName>
</protein>
<gene>
    <name evidence="1" type="ORF">D0435_03990</name>
</gene>
<name>A0A845QFZ6_9FIRM</name>
<accession>A0A845QFZ6</accession>
<evidence type="ECO:0000313" key="1">
    <source>
        <dbReference type="EMBL" id="NBH60820.1"/>
    </source>
</evidence>
<keyword evidence="2" id="KW-1185">Reference proteome</keyword>
<dbReference type="EMBL" id="QXWK01000005">
    <property type="protein sequence ID" value="NBH60820.1"/>
    <property type="molecule type" value="Genomic_DNA"/>
</dbReference>
<dbReference type="AlphaFoldDB" id="A0A845QFZ6"/>
<proteinExistence type="predicted"/>
<sequence>MYNSKLYAEKELEYQSELAKRYRKELKRLPEGKLSVNTVKGKPYYFHLSNGERKYLGSGENEVVKDLQKRYYLEESLKRIDSNQKLLQKIGQEYISINLEEMMTQSPKAYREMPIDYFNLSKQNSSSWGSSKYERSQKYSEHLVHQTLKGDFVRSKSEAIISNIFFTKKIEYRYEEVIKINGKIIVPDFRILVKSENRIKLLEHFGMIGNAEYMEDVMWKVKFYLENGFKPWEDIIFTFEDIYGNINTQLIDKIIEEFCR</sequence>
<organism evidence="1 2">
    <name type="scientific">Anaerotruncus colihominis</name>
    <dbReference type="NCBI Taxonomy" id="169435"/>
    <lineage>
        <taxon>Bacteria</taxon>
        <taxon>Bacillati</taxon>
        <taxon>Bacillota</taxon>
        <taxon>Clostridia</taxon>
        <taxon>Eubacteriales</taxon>
        <taxon>Oscillospiraceae</taxon>
        <taxon>Anaerotruncus</taxon>
    </lineage>
</organism>
<evidence type="ECO:0000313" key="2">
    <source>
        <dbReference type="Proteomes" id="UP000446866"/>
    </source>
</evidence>
<comment type="caution">
    <text evidence="1">The sequence shown here is derived from an EMBL/GenBank/DDBJ whole genome shotgun (WGS) entry which is preliminary data.</text>
</comment>